<dbReference type="HOGENOM" id="CLU_2341732_0_0_9"/>
<comment type="caution">
    <text evidence="2">The sequence shown here is derived from an EMBL/GenBank/DDBJ whole genome shotgun (WGS) entry which is preliminary data.</text>
</comment>
<accession>C0CVL6</accession>
<reference evidence="2 3" key="1">
    <citation type="submission" date="2009-02" db="EMBL/GenBank/DDBJ databases">
        <title>Draft genome sequence of Clostridium asparagiforme (DSM 15981).</title>
        <authorList>
            <person name="Sudarsanam P."/>
            <person name="Ley R."/>
            <person name="Guruge J."/>
            <person name="Turnbaugh P.J."/>
            <person name="Mahowald M."/>
            <person name="Liep D."/>
            <person name="Gordon J."/>
        </authorList>
    </citation>
    <scope>NUCLEOTIDE SEQUENCE [LARGE SCALE GENOMIC DNA]</scope>
    <source>
        <strain evidence="2 3">DSM 15981</strain>
    </source>
</reference>
<gene>
    <name evidence="2" type="ORF">CLOSTASPAR_01019</name>
</gene>
<keyword evidence="3" id="KW-1185">Reference proteome</keyword>
<sequence length="97" mass="10317">MFREPLRQADRAQPRGSVLQEEIARALKARRAGRLAPERPESEPTAGLIWMRAAGRRTARAAAPETEAVAEPAEAAEAGETAGEAASRAQRTAIGAK</sequence>
<evidence type="ECO:0000256" key="1">
    <source>
        <dbReference type="SAM" id="MobiDB-lite"/>
    </source>
</evidence>
<name>C0CVL6_9FIRM</name>
<protein>
    <submittedName>
        <fullName evidence="2">Uncharacterized protein</fullName>
    </submittedName>
</protein>
<organism evidence="2 3">
    <name type="scientific">[Clostridium] asparagiforme DSM 15981</name>
    <dbReference type="NCBI Taxonomy" id="518636"/>
    <lineage>
        <taxon>Bacteria</taxon>
        <taxon>Bacillati</taxon>
        <taxon>Bacillota</taxon>
        <taxon>Clostridia</taxon>
        <taxon>Lachnospirales</taxon>
        <taxon>Lachnospiraceae</taxon>
        <taxon>Enterocloster</taxon>
    </lineage>
</organism>
<dbReference type="AlphaFoldDB" id="C0CVL6"/>
<evidence type="ECO:0000313" key="2">
    <source>
        <dbReference type="EMBL" id="EEG56881.1"/>
    </source>
</evidence>
<feature type="region of interest" description="Disordered" evidence="1">
    <location>
        <begin position="60"/>
        <end position="97"/>
    </location>
</feature>
<dbReference type="EMBL" id="ACCJ01000045">
    <property type="protein sequence ID" value="EEG56881.1"/>
    <property type="molecule type" value="Genomic_DNA"/>
</dbReference>
<evidence type="ECO:0000313" key="3">
    <source>
        <dbReference type="Proteomes" id="UP000004756"/>
    </source>
</evidence>
<dbReference type="Proteomes" id="UP000004756">
    <property type="component" value="Unassembled WGS sequence"/>
</dbReference>
<proteinExistence type="predicted"/>
<feature type="compositionally biased region" description="Low complexity" evidence="1">
    <location>
        <begin position="60"/>
        <end position="89"/>
    </location>
</feature>